<feature type="repeat" description="WD" evidence="3">
    <location>
        <begin position="467"/>
        <end position="508"/>
    </location>
</feature>
<dbReference type="SUPFAM" id="SSF81383">
    <property type="entry name" value="F-box domain"/>
    <property type="match status" value="1"/>
</dbReference>
<feature type="repeat" description="WD" evidence="3">
    <location>
        <begin position="548"/>
        <end position="587"/>
    </location>
</feature>
<feature type="region of interest" description="Disordered" evidence="4">
    <location>
        <begin position="845"/>
        <end position="868"/>
    </location>
</feature>
<feature type="region of interest" description="Disordered" evidence="4">
    <location>
        <begin position="948"/>
        <end position="984"/>
    </location>
</feature>
<dbReference type="InterPro" id="IPR036322">
    <property type="entry name" value="WD40_repeat_dom_sf"/>
</dbReference>
<dbReference type="InterPro" id="IPR036047">
    <property type="entry name" value="F-box-like_dom_sf"/>
</dbReference>
<reference evidence="5" key="1">
    <citation type="journal article" date="2021" name="Genome Biol. Evol.">
        <title>A High-Quality Reference Genome for a Parasitic Bivalve with Doubly Uniparental Inheritance (Bivalvia: Unionida).</title>
        <authorList>
            <person name="Smith C.H."/>
        </authorList>
    </citation>
    <scope>NUCLEOTIDE SEQUENCE</scope>
    <source>
        <strain evidence="5">CHS0354</strain>
    </source>
</reference>
<feature type="compositionally biased region" description="Polar residues" evidence="4">
    <location>
        <begin position="856"/>
        <end position="868"/>
    </location>
</feature>
<feature type="repeat" description="WD" evidence="3">
    <location>
        <begin position="629"/>
        <end position="668"/>
    </location>
</feature>
<dbReference type="InterPro" id="IPR001680">
    <property type="entry name" value="WD40_rpt"/>
</dbReference>
<dbReference type="PANTHER" id="PTHR19872">
    <property type="entry name" value="UBIQUITIN LIGASE SPECIFICITY FACTOR/HREP PROTEIN"/>
    <property type="match status" value="1"/>
</dbReference>
<dbReference type="Gene3D" id="1.20.1280.50">
    <property type="match status" value="1"/>
</dbReference>
<dbReference type="PROSITE" id="PS00678">
    <property type="entry name" value="WD_REPEATS_1"/>
    <property type="match status" value="2"/>
</dbReference>
<dbReference type="CDD" id="cd00200">
    <property type="entry name" value="WD40"/>
    <property type="match status" value="1"/>
</dbReference>
<organism evidence="5 6">
    <name type="scientific">Potamilus streckersoni</name>
    <dbReference type="NCBI Taxonomy" id="2493646"/>
    <lineage>
        <taxon>Eukaryota</taxon>
        <taxon>Metazoa</taxon>
        <taxon>Spiralia</taxon>
        <taxon>Lophotrochozoa</taxon>
        <taxon>Mollusca</taxon>
        <taxon>Bivalvia</taxon>
        <taxon>Autobranchia</taxon>
        <taxon>Heteroconchia</taxon>
        <taxon>Palaeoheterodonta</taxon>
        <taxon>Unionida</taxon>
        <taxon>Unionoidea</taxon>
        <taxon>Unionidae</taxon>
        <taxon>Ambleminae</taxon>
        <taxon>Lampsilini</taxon>
        <taxon>Potamilus</taxon>
    </lineage>
</organism>
<feature type="region of interest" description="Disordered" evidence="4">
    <location>
        <begin position="1078"/>
        <end position="1115"/>
    </location>
</feature>
<dbReference type="Pfam" id="PF00400">
    <property type="entry name" value="WD40"/>
    <property type="match status" value="5"/>
</dbReference>
<dbReference type="InterPro" id="IPR019775">
    <property type="entry name" value="WD40_repeat_CS"/>
</dbReference>
<keyword evidence="6" id="KW-1185">Reference proteome</keyword>
<dbReference type="SMART" id="SM00320">
    <property type="entry name" value="WD40"/>
    <property type="match status" value="6"/>
</dbReference>
<dbReference type="PRINTS" id="PR00320">
    <property type="entry name" value="GPROTEINBRPT"/>
</dbReference>
<accession>A0AAE0T2F0</accession>
<evidence type="ECO:0000256" key="2">
    <source>
        <dbReference type="ARBA" id="ARBA00022737"/>
    </source>
</evidence>
<dbReference type="SUPFAM" id="SSF50978">
    <property type="entry name" value="WD40 repeat-like"/>
    <property type="match status" value="1"/>
</dbReference>
<dbReference type="InterPro" id="IPR020472">
    <property type="entry name" value="WD40_PAC1"/>
</dbReference>
<dbReference type="Proteomes" id="UP001195483">
    <property type="component" value="Unassembled WGS sequence"/>
</dbReference>
<comment type="caution">
    <text evidence="5">The sequence shown here is derived from an EMBL/GenBank/DDBJ whole genome shotgun (WGS) entry which is preliminary data.</text>
</comment>
<dbReference type="AlphaFoldDB" id="A0AAE0T2F0"/>
<feature type="repeat" description="WD" evidence="3">
    <location>
        <begin position="588"/>
        <end position="618"/>
    </location>
</feature>
<dbReference type="Gene3D" id="2.130.10.10">
    <property type="entry name" value="YVTN repeat-like/Quinoprotein amine dehydrogenase"/>
    <property type="match status" value="1"/>
</dbReference>
<dbReference type="InterPro" id="IPR051075">
    <property type="entry name" value="SCF_subunit_WD-repeat"/>
</dbReference>
<keyword evidence="1 3" id="KW-0853">WD repeat</keyword>
<reference evidence="5" key="3">
    <citation type="submission" date="2023-05" db="EMBL/GenBank/DDBJ databases">
        <authorList>
            <person name="Smith C.H."/>
        </authorList>
    </citation>
    <scope>NUCLEOTIDE SEQUENCE</scope>
    <source>
        <strain evidence="5">CHS0354</strain>
        <tissue evidence="5">Mantle</tissue>
    </source>
</reference>
<protein>
    <submittedName>
        <fullName evidence="5">Uncharacterized protein</fullName>
    </submittedName>
</protein>
<feature type="compositionally biased region" description="Low complexity" evidence="4">
    <location>
        <begin position="1101"/>
        <end position="1112"/>
    </location>
</feature>
<proteinExistence type="predicted"/>
<evidence type="ECO:0000313" key="6">
    <source>
        <dbReference type="Proteomes" id="UP001195483"/>
    </source>
</evidence>
<keyword evidence="2" id="KW-0677">Repeat</keyword>
<evidence type="ECO:0000256" key="3">
    <source>
        <dbReference type="PROSITE-ProRule" id="PRU00221"/>
    </source>
</evidence>
<dbReference type="InterPro" id="IPR015943">
    <property type="entry name" value="WD40/YVTN_repeat-like_dom_sf"/>
</dbReference>
<dbReference type="EMBL" id="JAEAOA010001258">
    <property type="protein sequence ID" value="KAK3602572.1"/>
    <property type="molecule type" value="Genomic_DNA"/>
</dbReference>
<dbReference type="PANTHER" id="PTHR19872:SF7">
    <property type="entry name" value="F-BOX AND WD REPEAT DOMAIN CONTAINING PROTEIN 10B-RELATED"/>
    <property type="match status" value="1"/>
</dbReference>
<feature type="compositionally biased region" description="Basic and acidic residues" evidence="4">
    <location>
        <begin position="958"/>
        <end position="971"/>
    </location>
</feature>
<feature type="compositionally biased region" description="Polar residues" evidence="4">
    <location>
        <begin position="948"/>
        <end position="957"/>
    </location>
</feature>
<reference evidence="5" key="2">
    <citation type="journal article" date="2021" name="Genome Biol. Evol.">
        <title>Developing a high-quality reference genome for a parasitic bivalve with doubly uniparental inheritance (Bivalvia: Unionida).</title>
        <authorList>
            <person name="Smith C.H."/>
        </authorList>
    </citation>
    <scope>NUCLEOTIDE SEQUENCE</scope>
    <source>
        <strain evidence="5">CHS0354</strain>
        <tissue evidence="5">Mantle</tissue>
    </source>
</reference>
<evidence type="ECO:0000313" key="5">
    <source>
        <dbReference type="EMBL" id="KAK3602572.1"/>
    </source>
</evidence>
<dbReference type="PROSITE" id="PS50294">
    <property type="entry name" value="WD_REPEATS_REGION"/>
    <property type="match status" value="2"/>
</dbReference>
<evidence type="ECO:0000256" key="1">
    <source>
        <dbReference type="ARBA" id="ARBA00022574"/>
    </source>
</evidence>
<feature type="repeat" description="WD" evidence="3">
    <location>
        <begin position="509"/>
        <end position="548"/>
    </location>
</feature>
<gene>
    <name evidence="5" type="ORF">CHS0354_020632</name>
</gene>
<dbReference type="PROSITE" id="PS50082">
    <property type="entry name" value="WD_REPEATS_2"/>
    <property type="match status" value="5"/>
</dbReference>
<evidence type="ECO:0000256" key="4">
    <source>
        <dbReference type="SAM" id="MobiDB-lite"/>
    </source>
</evidence>
<sequence length="1243" mass="138947">MLEVYQFASSATPSGASSAIMMKAPPPNIEVIEFNLGKAPELRNVELLNKKLQALREWFPRLGDHSRKRFMLGLIQRLESADLLSHVVKVLQPILCKDFTYSRSRPNPSLQTDSSTMSADRALTNEKVEEYIMTTLSWFRRSNYWTKANYALALLQQCDSHLLYAVGLKAKTLLVAEEKAALSAKAEEYTERESIASSTYSFHSNDHPELELLRQASPGYTSHAVNPLTGEEFVLSDDEEIINADSDNEHEESSLSSLDPAFMVIPTSSKAYSGVAKYCDFIHLLPVHIAKLILSMLDKVSLMNVLNVSRLWKLLGEEVMKEAEVGQLLKEEVMLMQGAAAQGANPVYAKDIDVLVPNLYPGSRTVIKTDEAVIKTTFLSDVSFETAYSGISTRKVIMEERNVYCGAYNVMVLSDQEDSHRVIHTDGRRLIAVGSKDRKVRFLDSESGREPLFDSGSGKEPGKAPVITGHAGSVRCVYLVSEKEIVLSGSYDTSIRCWNIKTGHCLKIFRGHRDTVLTIRVYGDMMVSGSKDSSCKVWNMQTGKCQRTFRHRYPVLAVALNSELCISGCEGGRVKVWDVKSGDLIKSLNGHMDAVNAIQFDRWHIITGSRDGYALVWSTQGDFNRCLTALKHPKEVLCLEFMYMRVITGSADGRIRVWNIMTGHCCRIMRGNSKSEPIHSIIASGDRITLNTSRNLLVLNFEAVEWDYSLTNDKMPPLVQYGSYSEAPVRQQPYPYIRAQRMRKAGASNQKILSKGDSEQLTLSGKPPMSQISYRAPQIPHSAKSLSAKSLSSAHVIQTISATESGFEIPNHLTLRGKRSMPHMDIEADGHLSRNVSAYSRKSTPIKASIPKSGKSRPTTGKSGISQPSVTILDEVNERELEEWREPVIIHRRVSWAFEKPLVPQSKDISLSETKALLRSQMRMKVESIIPPDFIYLTVNAIQNSMKPSETTNNTEQNIKDAKTVKIDTRVKRPQSSPSKIDPRKKIPSEEVDIYQLQGKIEIADTLSEVSEARSYKSTKMKVSHPETVDKEVYATKCEVKLIKTAPKTSLQPKRIRTTLPMGRIIRPISASVVRKIPPEEESQTGRPVTAPMARARPGTAASSIPSNIAASLPGATPMRKKTQCISITGVEPNFVPMLMYPPDMKEKLASMLKERREMRADDLLESASEIGLGKVSPFNDPLRSHAKFELRTYEQEKEHIANMQKQYETDKDKEEAILEKRKKILWTAKAKGVSKTRSAPIS</sequence>
<name>A0AAE0T2F0_9BIVA</name>